<comment type="similarity">
    <text evidence="2 5">Belongs to the RxLR effector family.</text>
</comment>
<comment type="domain">
    <text evidence="5">The RxLR-dEER motif acts to carry the protein into the host cell cytoplasm through binding to cell surface phosphatidylinositol-3-phosphate.</text>
</comment>
<keyword evidence="7" id="KW-1185">Reference proteome</keyword>
<evidence type="ECO:0000256" key="1">
    <source>
        <dbReference type="ARBA" id="ARBA00004613"/>
    </source>
</evidence>
<feature type="signal peptide" evidence="5">
    <location>
        <begin position="1"/>
        <end position="23"/>
    </location>
</feature>
<evidence type="ECO:0000256" key="4">
    <source>
        <dbReference type="ARBA" id="ARBA00022729"/>
    </source>
</evidence>
<dbReference type="AlphaFoldDB" id="A0A2P4XZN0"/>
<evidence type="ECO:0000256" key="2">
    <source>
        <dbReference type="ARBA" id="ARBA00010400"/>
    </source>
</evidence>
<comment type="function">
    <text evidence="5">Effector that suppresses plant defense responses during pathogen infection.</text>
</comment>
<keyword evidence="3 5" id="KW-0964">Secreted</keyword>
<protein>
    <recommendedName>
        <fullName evidence="5">RxLR effector protein</fullName>
    </recommendedName>
</protein>
<feature type="chain" id="PRO_5044992321" description="RxLR effector protein" evidence="5">
    <location>
        <begin position="24"/>
        <end position="140"/>
    </location>
</feature>
<reference evidence="6 7" key="1">
    <citation type="journal article" date="2017" name="Genome Biol. Evol.">
        <title>Phytophthora megakarya and P. palmivora, closely related causal agents of cacao black pod rot, underwent increases in genome sizes and gene numbers by different mechanisms.</title>
        <authorList>
            <person name="Ali S.S."/>
            <person name="Shao J."/>
            <person name="Lary D.J."/>
            <person name="Kronmiller B."/>
            <person name="Shen D."/>
            <person name="Strem M.D."/>
            <person name="Amoako-Attah I."/>
            <person name="Akrofi A.Y."/>
            <person name="Begoude B.A."/>
            <person name="Ten Hoopen G.M."/>
            <person name="Coulibaly K."/>
            <person name="Kebe B.I."/>
            <person name="Melnick R.L."/>
            <person name="Guiltinan M.J."/>
            <person name="Tyler B.M."/>
            <person name="Meinhardt L.W."/>
            <person name="Bailey B.A."/>
        </authorList>
    </citation>
    <scope>NUCLEOTIDE SEQUENCE [LARGE SCALE GENOMIC DNA]</scope>
    <source>
        <strain evidence="7">sbr112.9</strain>
    </source>
</reference>
<sequence>MFLNQILVVTVITLCATYDFVLSATNIANSATHDPSTNTIFNNEKPTRVLRCTTIKDEGSIKGEERTITDPVILQNLAKFEDWVTKGKTAEKVYQELGLKSSWKIAYQTSRWQQFLFDEPEYVLFRKYVKYLKLIGRAED</sequence>
<name>A0A2P4XZN0_9STRA</name>
<proteinExistence type="inferred from homology"/>
<keyword evidence="4 5" id="KW-0732">Signal</keyword>
<comment type="subcellular location">
    <subcellularLocation>
        <location evidence="1 5">Secreted</location>
    </subcellularLocation>
</comment>
<dbReference type="Proteomes" id="UP000237271">
    <property type="component" value="Unassembled WGS sequence"/>
</dbReference>
<dbReference type="EMBL" id="NCKW01006660">
    <property type="protein sequence ID" value="POM71021.1"/>
    <property type="molecule type" value="Genomic_DNA"/>
</dbReference>
<comment type="caution">
    <text evidence="6">The sequence shown here is derived from an EMBL/GenBank/DDBJ whole genome shotgun (WGS) entry which is preliminary data.</text>
</comment>
<dbReference type="InterPro" id="IPR031825">
    <property type="entry name" value="RXLR"/>
</dbReference>
<evidence type="ECO:0000313" key="6">
    <source>
        <dbReference type="EMBL" id="POM71021.1"/>
    </source>
</evidence>
<dbReference type="OrthoDB" id="127995at2759"/>
<evidence type="ECO:0000313" key="7">
    <source>
        <dbReference type="Proteomes" id="UP000237271"/>
    </source>
</evidence>
<evidence type="ECO:0000256" key="3">
    <source>
        <dbReference type="ARBA" id="ARBA00022525"/>
    </source>
</evidence>
<evidence type="ECO:0000256" key="5">
    <source>
        <dbReference type="RuleBase" id="RU367124"/>
    </source>
</evidence>
<dbReference type="Pfam" id="PF16810">
    <property type="entry name" value="RXLR"/>
    <property type="match status" value="1"/>
</dbReference>
<accession>A0A2P4XZN0</accession>
<organism evidence="6 7">
    <name type="scientific">Phytophthora palmivora</name>
    <dbReference type="NCBI Taxonomy" id="4796"/>
    <lineage>
        <taxon>Eukaryota</taxon>
        <taxon>Sar</taxon>
        <taxon>Stramenopiles</taxon>
        <taxon>Oomycota</taxon>
        <taxon>Peronosporomycetes</taxon>
        <taxon>Peronosporales</taxon>
        <taxon>Peronosporaceae</taxon>
        <taxon>Phytophthora</taxon>
    </lineage>
</organism>
<gene>
    <name evidence="6" type="ORF">PHPALM_12467</name>
</gene>